<feature type="domain" description="Potassium channel" evidence="9">
    <location>
        <begin position="26"/>
        <end position="67"/>
    </location>
</feature>
<accession>A0AAN9ACN0</accession>
<feature type="transmembrane region" description="Helical" evidence="8">
    <location>
        <begin position="17"/>
        <end position="40"/>
    </location>
</feature>
<evidence type="ECO:0000256" key="5">
    <source>
        <dbReference type="ARBA" id="ARBA00023065"/>
    </source>
</evidence>
<keyword evidence="4 8" id="KW-1133">Transmembrane helix</keyword>
<reference evidence="10 11" key="1">
    <citation type="submission" date="2023-11" db="EMBL/GenBank/DDBJ databases">
        <title>Halocaridina rubra genome assembly.</title>
        <authorList>
            <person name="Smith C."/>
        </authorList>
    </citation>
    <scope>NUCLEOTIDE SEQUENCE [LARGE SCALE GENOMIC DNA]</scope>
    <source>
        <strain evidence="10">EP-1</strain>
        <tissue evidence="10">Whole</tissue>
    </source>
</reference>
<organism evidence="10 11">
    <name type="scientific">Halocaridina rubra</name>
    <name type="common">Hawaiian red shrimp</name>
    <dbReference type="NCBI Taxonomy" id="373956"/>
    <lineage>
        <taxon>Eukaryota</taxon>
        <taxon>Metazoa</taxon>
        <taxon>Ecdysozoa</taxon>
        <taxon>Arthropoda</taxon>
        <taxon>Crustacea</taxon>
        <taxon>Multicrustacea</taxon>
        <taxon>Malacostraca</taxon>
        <taxon>Eumalacostraca</taxon>
        <taxon>Eucarida</taxon>
        <taxon>Decapoda</taxon>
        <taxon>Pleocyemata</taxon>
        <taxon>Caridea</taxon>
        <taxon>Atyoidea</taxon>
        <taxon>Atyidae</taxon>
        <taxon>Halocaridina</taxon>
    </lineage>
</organism>
<keyword evidence="6 8" id="KW-0472">Membrane</keyword>
<dbReference type="AlphaFoldDB" id="A0AAN9ACN0"/>
<dbReference type="InterPro" id="IPR003280">
    <property type="entry name" value="2pore_dom_K_chnl"/>
</dbReference>
<dbReference type="GO" id="GO:0030322">
    <property type="term" value="P:stabilization of membrane potential"/>
    <property type="evidence" value="ECO:0007669"/>
    <property type="project" value="TreeGrafter"/>
</dbReference>
<dbReference type="GO" id="GO:0015271">
    <property type="term" value="F:outward rectifier potassium channel activity"/>
    <property type="evidence" value="ECO:0007669"/>
    <property type="project" value="TreeGrafter"/>
</dbReference>
<feature type="non-terminal residue" evidence="10">
    <location>
        <position position="1"/>
    </location>
</feature>
<dbReference type="Pfam" id="PF07885">
    <property type="entry name" value="Ion_trans_2"/>
    <property type="match status" value="1"/>
</dbReference>
<name>A0AAN9ACN0_HALRR</name>
<evidence type="ECO:0000313" key="10">
    <source>
        <dbReference type="EMBL" id="KAK7079417.1"/>
    </source>
</evidence>
<dbReference type="GO" id="GO:0022841">
    <property type="term" value="F:potassium ion leak channel activity"/>
    <property type="evidence" value="ECO:0007669"/>
    <property type="project" value="TreeGrafter"/>
</dbReference>
<keyword evidence="3 8" id="KW-0812">Transmembrane</keyword>
<evidence type="ECO:0000256" key="2">
    <source>
        <dbReference type="ARBA" id="ARBA00022448"/>
    </source>
</evidence>
<evidence type="ECO:0000256" key="1">
    <source>
        <dbReference type="ARBA" id="ARBA00004141"/>
    </source>
</evidence>
<evidence type="ECO:0000256" key="6">
    <source>
        <dbReference type="ARBA" id="ARBA00023136"/>
    </source>
</evidence>
<comment type="caution">
    <text evidence="10">The sequence shown here is derived from an EMBL/GenBank/DDBJ whole genome shotgun (WGS) entry which is preliminary data.</text>
</comment>
<evidence type="ECO:0000313" key="11">
    <source>
        <dbReference type="Proteomes" id="UP001381693"/>
    </source>
</evidence>
<keyword evidence="2" id="KW-0813">Transport</keyword>
<evidence type="ECO:0000259" key="9">
    <source>
        <dbReference type="Pfam" id="PF07885"/>
    </source>
</evidence>
<dbReference type="PANTHER" id="PTHR11003:SF334">
    <property type="entry name" value="FI03418P"/>
    <property type="match status" value="1"/>
</dbReference>
<feature type="transmembrane region" description="Helical" evidence="8">
    <location>
        <begin position="46"/>
        <end position="66"/>
    </location>
</feature>
<gene>
    <name evidence="10" type="ORF">SK128_000670</name>
</gene>
<keyword evidence="7" id="KW-0407">Ion channel</keyword>
<evidence type="ECO:0000256" key="3">
    <source>
        <dbReference type="ARBA" id="ARBA00022692"/>
    </source>
</evidence>
<keyword evidence="11" id="KW-1185">Reference proteome</keyword>
<dbReference type="Proteomes" id="UP001381693">
    <property type="component" value="Unassembled WGS sequence"/>
</dbReference>
<comment type="subcellular location">
    <subcellularLocation>
        <location evidence="1">Membrane</location>
        <topology evidence="1">Multi-pass membrane protein</topology>
    </subcellularLocation>
</comment>
<evidence type="ECO:0000256" key="8">
    <source>
        <dbReference type="SAM" id="Phobius"/>
    </source>
</evidence>
<proteinExistence type="predicted"/>
<dbReference type="GO" id="GO:0005886">
    <property type="term" value="C:plasma membrane"/>
    <property type="evidence" value="ECO:0007669"/>
    <property type="project" value="TreeGrafter"/>
</dbReference>
<keyword evidence="5" id="KW-0406">Ion transport</keyword>
<sequence>SVFNQLKSPDEQQSRGLIVLGAVGALLVYLAVGGGIFIMWEDWTFFEAFYFCFITMTTIGLGDLVLSSLQLALSSC</sequence>
<evidence type="ECO:0000256" key="7">
    <source>
        <dbReference type="ARBA" id="ARBA00023303"/>
    </source>
</evidence>
<dbReference type="EMBL" id="JAXCGZ010007092">
    <property type="protein sequence ID" value="KAK7079417.1"/>
    <property type="molecule type" value="Genomic_DNA"/>
</dbReference>
<dbReference type="Gene3D" id="1.10.287.70">
    <property type="match status" value="1"/>
</dbReference>
<dbReference type="PANTHER" id="PTHR11003">
    <property type="entry name" value="POTASSIUM CHANNEL, SUBFAMILY K"/>
    <property type="match status" value="1"/>
</dbReference>
<dbReference type="InterPro" id="IPR013099">
    <property type="entry name" value="K_chnl_dom"/>
</dbReference>
<evidence type="ECO:0000256" key="4">
    <source>
        <dbReference type="ARBA" id="ARBA00022989"/>
    </source>
</evidence>
<dbReference type="SUPFAM" id="SSF81324">
    <property type="entry name" value="Voltage-gated potassium channels"/>
    <property type="match status" value="1"/>
</dbReference>
<protein>
    <recommendedName>
        <fullName evidence="9">Potassium channel domain-containing protein</fullName>
    </recommendedName>
</protein>